<dbReference type="Gene3D" id="3.40.50.300">
    <property type="entry name" value="P-loop containing nucleotide triphosphate hydrolases"/>
    <property type="match status" value="1"/>
</dbReference>
<dbReference type="Proteomes" id="UP000243024">
    <property type="component" value="Unassembled WGS sequence"/>
</dbReference>
<dbReference type="PANTHER" id="PTHR42788:SF13">
    <property type="entry name" value="ALIPHATIC SULFONATES IMPORT ATP-BINDING PROTEIN SSUB"/>
    <property type="match status" value="1"/>
</dbReference>
<name>A0A132MFY1_HYDSH</name>
<evidence type="ECO:0000256" key="3">
    <source>
        <dbReference type="ARBA" id="ARBA00022840"/>
    </source>
</evidence>
<dbReference type="PROSITE" id="PS00211">
    <property type="entry name" value="ABC_TRANSPORTER_1"/>
    <property type="match status" value="1"/>
</dbReference>
<keyword evidence="2" id="KW-0547">Nucleotide-binding</keyword>
<reference evidence="5 6" key="1">
    <citation type="submission" date="2015-09" db="EMBL/GenBank/DDBJ databases">
        <title>Draft genome sequence of Hydrogenibacillus schlegelii DSM 2000.</title>
        <authorList>
            <person name="Hemp J."/>
        </authorList>
    </citation>
    <scope>NUCLEOTIDE SEQUENCE [LARGE SCALE GENOMIC DNA]</scope>
    <source>
        <strain evidence="5 6">MA 48</strain>
    </source>
</reference>
<dbReference type="InterPro" id="IPR003593">
    <property type="entry name" value="AAA+_ATPase"/>
</dbReference>
<keyword evidence="5" id="KW-0328">Glycosyltransferase</keyword>
<keyword evidence="6" id="KW-1185">Reference proteome</keyword>
<evidence type="ECO:0000256" key="1">
    <source>
        <dbReference type="ARBA" id="ARBA00022448"/>
    </source>
</evidence>
<keyword evidence="5" id="KW-0808">Transferase</keyword>
<protein>
    <submittedName>
        <fullName evidence="5">Mannosyltransferase</fullName>
    </submittedName>
</protein>
<dbReference type="STRING" id="1484.SA87_12370"/>
<evidence type="ECO:0000313" key="6">
    <source>
        <dbReference type="Proteomes" id="UP000243024"/>
    </source>
</evidence>
<dbReference type="InterPro" id="IPR017871">
    <property type="entry name" value="ABC_transporter-like_CS"/>
</dbReference>
<keyword evidence="1" id="KW-0813">Transport</keyword>
<dbReference type="SMART" id="SM00382">
    <property type="entry name" value="AAA"/>
    <property type="match status" value="1"/>
</dbReference>
<dbReference type="GO" id="GO:0005524">
    <property type="term" value="F:ATP binding"/>
    <property type="evidence" value="ECO:0007669"/>
    <property type="project" value="UniProtKB-KW"/>
</dbReference>
<accession>A0A132MFY1</accession>
<dbReference type="SUPFAM" id="SSF52540">
    <property type="entry name" value="P-loop containing nucleoside triphosphate hydrolases"/>
    <property type="match status" value="1"/>
</dbReference>
<sequence>MALRLNGVTKRFRTPSGGTYTAVEDIDLDVAAGTFVSIVGPSGSGKSTILNMTAGLTEPSAGTVEVFGEPLRGLNRRATYMFQQDALLPWKTVLENAMLGLIFRGVDRREARERALYWLEKVGLKPFADRYPYQLSGGMRKRVAVAQSWIVDPDILHMDEPFSALDVQTRQMMENELLELWASSRKTVLFVTHDLEEAIALSDEVVVLSAGPGSRIVGRFKVDIPRPRNLIDIRAEPAFGELYRSIWAILREEVLKSYERHKSLARA</sequence>
<feature type="domain" description="ABC transporter" evidence="4">
    <location>
        <begin position="3"/>
        <end position="235"/>
    </location>
</feature>
<dbReference type="Pfam" id="PF00005">
    <property type="entry name" value="ABC_tran"/>
    <property type="match status" value="1"/>
</dbReference>
<dbReference type="GO" id="GO:0016887">
    <property type="term" value="F:ATP hydrolysis activity"/>
    <property type="evidence" value="ECO:0007669"/>
    <property type="project" value="InterPro"/>
</dbReference>
<dbReference type="InterPro" id="IPR003439">
    <property type="entry name" value="ABC_transporter-like_ATP-bd"/>
</dbReference>
<keyword evidence="3" id="KW-0067">ATP-binding</keyword>
<dbReference type="GO" id="GO:0016757">
    <property type="term" value="F:glycosyltransferase activity"/>
    <property type="evidence" value="ECO:0007669"/>
    <property type="project" value="UniProtKB-KW"/>
</dbReference>
<dbReference type="OrthoDB" id="9802264at2"/>
<dbReference type="InterPro" id="IPR027417">
    <property type="entry name" value="P-loop_NTPase"/>
</dbReference>
<dbReference type="CDD" id="cd03293">
    <property type="entry name" value="ABC_NrtD_SsuB_transporters"/>
    <property type="match status" value="1"/>
</dbReference>
<proteinExistence type="predicted"/>
<dbReference type="AlphaFoldDB" id="A0A132MFY1"/>
<organism evidence="5 6">
    <name type="scientific">Hydrogenibacillus schlegelii</name>
    <name type="common">Bacillus schlegelii</name>
    <dbReference type="NCBI Taxonomy" id="1484"/>
    <lineage>
        <taxon>Bacteria</taxon>
        <taxon>Bacillati</taxon>
        <taxon>Bacillota</taxon>
        <taxon>Bacilli</taxon>
        <taxon>Bacillales</taxon>
        <taxon>Bacillales Family X. Incertae Sedis</taxon>
        <taxon>Hydrogenibacillus</taxon>
    </lineage>
</organism>
<evidence type="ECO:0000313" key="5">
    <source>
        <dbReference type="EMBL" id="OAR04873.1"/>
    </source>
</evidence>
<dbReference type="EMBL" id="JXBB01000010">
    <property type="protein sequence ID" value="OAR04873.1"/>
    <property type="molecule type" value="Genomic_DNA"/>
</dbReference>
<dbReference type="PANTHER" id="PTHR42788">
    <property type="entry name" value="TAURINE IMPORT ATP-BINDING PROTEIN-RELATED"/>
    <property type="match status" value="1"/>
</dbReference>
<gene>
    <name evidence="5" type="ORF">SA87_12370</name>
</gene>
<evidence type="ECO:0000259" key="4">
    <source>
        <dbReference type="PROSITE" id="PS50893"/>
    </source>
</evidence>
<dbReference type="InterPro" id="IPR050166">
    <property type="entry name" value="ABC_transporter_ATP-bind"/>
</dbReference>
<comment type="caution">
    <text evidence="5">The sequence shown here is derived from an EMBL/GenBank/DDBJ whole genome shotgun (WGS) entry which is preliminary data.</text>
</comment>
<dbReference type="PROSITE" id="PS50893">
    <property type="entry name" value="ABC_TRANSPORTER_2"/>
    <property type="match status" value="1"/>
</dbReference>
<evidence type="ECO:0000256" key="2">
    <source>
        <dbReference type="ARBA" id="ARBA00022741"/>
    </source>
</evidence>